<dbReference type="EMBL" id="LAJE02000215">
    <property type="protein sequence ID" value="OEO30348.1"/>
    <property type="molecule type" value="Genomic_DNA"/>
</dbReference>
<dbReference type="Proteomes" id="UP000095463">
    <property type="component" value="Unassembled WGS sequence"/>
</dbReference>
<evidence type="ECO:0000313" key="2">
    <source>
        <dbReference type="EMBL" id="OEO30348.1"/>
    </source>
</evidence>
<protein>
    <recommendedName>
        <fullName evidence="1">DUF4268 domain-containing protein</fullName>
    </recommendedName>
</protein>
<organism evidence="2 3">
    <name type="scientific">Devosia insulae DS-56</name>
    <dbReference type="NCBI Taxonomy" id="1116389"/>
    <lineage>
        <taxon>Bacteria</taxon>
        <taxon>Pseudomonadati</taxon>
        <taxon>Pseudomonadota</taxon>
        <taxon>Alphaproteobacteria</taxon>
        <taxon>Hyphomicrobiales</taxon>
        <taxon>Devosiaceae</taxon>
        <taxon>Devosia</taxon>
    </lineage>
</organism>
<dbReference type="OrthoDB" id="570199at2"/>
<dbReference type="RefSeq" id="WP_069910431.1">
    <property type="nucleotide sequence ID" value="NZ_LAJE02000215.1"/>
</dbReference>
<accession>A0A1E5XP35</accession>
<comment type="caution">
    <text evidence="2">The sequence shown here is derived from an EMBL/GenBank/DDBJ whole genome shotgun (WGS) entry which is preliminary data.</text>
</comment>
<dbReference type="Pfam" id="PF14088">
    <property type="entry name" value="DUF4268"/>
    <property type="match status" value="1"/>
</dbReference>
<sequence>MFRVDRIANSIQPLAARTFSELGLRERSHLQEWIAKYPSCLGEELLIIQKEFAGFSDTQERLDLLALDKEGRLVIIENKLDDTGRDVTWQALKYASYCASLKTESICSIYQEHLQRTGQAGVAAELIADFLEVGDLAEVTLNRGLTQRIMLIAANFRKEVTSTVIWLMNFRLQVQCFKVTPWSMGDELFLNVEQIIPVKDTQEFVIGLADKAQDEVQTTSADAHRHSVRREFWTELLKAMQGRSELYRNISPGTATWIGAGSGVRGIGFNFSAAGRYGRAELYIDRGEQEENKYVFDWLHDRRETMQAAFGGKLDWERLDHRRASRIKAEIETNIYDPTEWPRMIEFMADAMVRMERAMRDPLRTIAPELKARQSGTELVAELQEPDS</sequence>
<dbReference type="InterPro" id="IPR011856">
    <property type="entry name" value="tRNA_endonuc-like_dom_sf"/>
</dbReference>
<evidence type="ECO:0000259" key="1">
    <source>
        <dbReference type="Pfam" id="PF14088"/>
    </source>
</evidence>
<dbReference type="AlphaFoldDB" id="A0A1E5XP35"/>
<feature type="domain" description="DUF4268" evidence="1">
    <location>
        <begin position="228"/>
        <end position="361"/>
    </location>
</feature>
<reference evidence="2 3" key="1">
    <citation type="journal article" date="2015" name="Genome Announc.">
        <title>Genome Assemblies of Three Soil-Associated Devosia species: D. insulae, D. limi, and D. soli.</title>
        <authorList>
            <person name="Hassan Y.I."/>
            <person name="Lepp D."/>
            <person name="Zhou T."/>
        </authorList>
    </citation>
    <scope>NUCLEOTIDE SEQUENCE [LARGE SCALE GENOMIC DNA]</scope>
    <source>
        <strain evidence="2 3">DS-56</strain>
    </source>
</reference>
<dbReference type="GO" id="GO:0003676">
    <property type="term" value="F:nucleic acid binding"/>
    <property type="evidence" value="ECO:0007669"/>
    <property type="project" value="InterPro"/>
</dbReference>
<name>A0A1E5XP35_9HYPH</name>
<proteinExistence type="predicted"/>
<keyword evidence="3" id="KW-1185">Reference proteome</keyword>
<evidence type="ECO:0000313" key="3">
    <source>
        <dbReference type="Proteomes" id="UP000095463"/>
    </source>
</evidence>
<dbReference type="InterPro" id="IPR025364">
    <property type="entry name" value="DUF4268"/>
</dbReference>
<gene>
    <name evidence="2" type="ORF">VW23_021765</name>
</gene>
<dbReference type="Gene3D" id="3.40.1350.10">
    <property type="match status" value="1"/>
</dbReference>